<dbReference type="SUPFAM" id="SSF48403">
    <property type="entry name" value="Ankyrin repeat"/>
    <property type="match status" value="2"/>
</dbReference>
<protein>
    <submittedName>
        <fullName evidence="4">Uncharacterized protein</fullName>
    </submittedName>
</protein>
<dbReference type="PROSITE" id="PS50297">
    <property type="entry name" value="ANK_REP_REGION"/>
    <property type="match status" value="2"/>
</dbReference>
<gene>
    <name evidence="4" type="ORF">SNAT2548_LOCUS25947</name>
</gene>
<organism evidence="4 5">
    <name type="scientific">Symbiodinium natans</name>
    <dbReference type="NCBI Taxonomy" id="878477"/>
    <lineage>
        <taxon>Eukaryota</taxon>
        <taxon>Sar</taxon>
        <taxon>Alveolata</taxon>
        <taxon>Dinophyceae</taxon>
        <taxon>Suessiales</taxon>
        <taxon>Symbiodiniaceae</taxon>
        <taxon>Symbiodinium</taxon>
    </lineage>
</organism>
<dbReference type="InterPro" id="IPR002110">
    <property type="entry name" value="Ankyrin_rpt"/>
</dbReference>
<dbReference type="EMBL" id="CAJNDS010002412">
    <property type="protein sequence ID" value="CAE7464651.1"/>
    <property type="molecule type" value="Genomic_DNA"/>
</dbReference>
<dbReference type="SMART" id="SM00248">
    <property type="entry name" value="ANK"/>
    <property type="match status" value="8"/>
</dbReference>
<reference evidence="4" key="1">
    <citation type="submission" date="2021-02" db="EMBL/GenBank/DDBJ databases">
        <authorList>
            <person name="Dougan E. K."/>
            <person name="Rhodes N."/>
            <person name="Thang M."/>
            <person name="Chan C."/>
        </authorList>
    </citation>
    <scope>NUCLEOTIDE SEQUENCE</scope>
</reference>
<dbReference type="AlphaFoldDB" id="A0A812S598"/>
<dbReference type="OrthoDB" id="10039052at2759"/>
<comment type="caution">
    <text evidence="4">The sequence shown here is derived from an EMBL/GenBank/DDBJ whole genome shotgun (WGS) entry which is preliminary data.</text>
</comment>
<feature type="repeat" description="ANK" evidence="3">
    <location>
        <begin position="91"/>
        <end position="123"/>
    </location>
</feature>
<keyword evidence="2 3" id="KW-0040">ANK repeat</keyword>
<sequence length="427" mass="47409">MVKAGDLPLLEAWVDDRGADVHFVDARGDGLMAFVRHTYMKQELEKRQLDVNQQNPVTGNTLMHILTQEGNVKLLGHLLRDPDVKVTGNTDGQSLLHIASMSGHVHMAEFLREKGFSLRDTDGLGCTPLHRAVQSGHHGMVQYLIRARSDINARDNTDNTPLVYAIRSDDSLAVLDELLQMRADVTAEAENGLSSLHIAADCGSVYALKELLKPEWGLDINRRAGFFQRSVLHQAVLRRHLSIVDELLQWHQDHDPWLHQLDTDAGDSRGDTAATLAAQSGAKNILDRLCAYSADHVAPFLAAVKFGQKPCVELLIQKYGLKPSLCFESAGNNALHLCARYGHGELADYILENWAGDVLEALYHDNHENQTPCDVAGIHSPNIQRHFEAHCVRHKIDLAPRAPRMCPGMRLPSAYACCFSRPPSLMD</sequence>
<evidence type="ECO:0000256" key="2">
    <source>
        <dbReference type="ARBA" id="ARBA00023043"/>
    </source>
</evidence>
<name>A0A812S598_9DINO</name>
<dbReference type="Pfam" id="PF12796">
    <property type="entry name" value="Ank_2"/>
    <property type="match status" value="3"/>
</dbReference>
<dbReference type="PROSITE" id="PS50088">
    <property type="entry name" value="ANK_REPEAT"/>
    <property type="match status" value="2"/>
</dbReference>
<evidence type="ECO:0000256" key="3">
    <source>
        <dbReference type="PROSITE-ProRule" id="PRU00023"/>
    </source>
</evidence>
<feature type="repeat" description="ANK" evidence="3">
    <location>
        <begin position="124"/>
        <end position="156"/>
    </location>
</feature>
<evidence type="ECO:0000313" key="4">
    <source>
        <dbReference type="EMBL" id="CAE7464651.1"/>
    </source>
</evidence>
<dbReference type="Proteomes" id="UP000604046">
    <property type="component" value="Unassembled WGS sequence"/>
</dbReference>
<dbReference type="PANTHER" id="PTHR24198">
    <property type="entry name" value="ANKYRIN REPEAT AND PROTEIN KINASE DOMAIN-CONTAINING PROTEIN"/>
    <property type="match status" value="1"/>
</dbReference>
<proteinExistence type="predicted"/>
<accession>A0A812S598</accession>
<dbReference type="InterPro" id="IPR036770">
    <property type="entry name" value="Ankyrin_rpt-contain_sf"/>
</dbReference>
<keyword evidence="5" id="KW-1185">Reference proteome</keyword>
<dbReference type="PANTHER" id="PTHR24198:SF165">
    <property type="entry name" value="ANKYRIN REPEAT-CONTAINING PROTEIN-RELATED"/>
    <property type="match status" value="1"/>
</dbReference>
<evidence type="ECO:0000256" key="1">
    <source>
        <dbReference type="ARBA" id="ARBA00022737"/>
    </source>
</evidence>
<dbReference type="Gene3D" id="1.25.40.20">
    <property type="entry name" value="Ankyrin repeat-containing domain"/>
    <property type="match status" value="4"/>
</dbReference>
<keyword evidence="1" id="KW-0677">Repeat</keyword>
<evidence type="ECO:0000313" key="5">
    <source>
        <dbReference type="Proteomes" id="UP000604046"/>
    </source>
</evidence>